<proteinExistence type="predicted"/>
<dbReference type="Proteomes" id="UP000028703">
    <property type="component" value="Unassembled WGS sequence"/>
</dbReference>
<dbReference type="OrthoDB" id="6705767at2"/>
<dbReference type="eggNOG" id="ENOG5033U10">
    <property type="taxonomic scope" value="Bacteria"/>
</dbReference>
<dbReference type="AlphaFoldDB" id="A0A085Z6F6"/>
<dbReference type="EMBL" id="JPRO01000019">
    <property type="protein sequence ID" value="KFF00020.1"/>
    <property type="molecule type" value="Genomic_DNA"/>
</dbReference>
<sequence>MGYNIAGLLIKGKTDQKIIEDLIGSRIIFSEETVFEDISSFREDHTIDILQTQTGTLIFTEFGTLYDISNFDGEIIQFIISDISDTYYFEKFIRGKLERKYISSQGEISEDEGTGIIKEDEDLIDLIWQQTDDFLQNNFTETMFDLKFKRYQL</sequence>
<protein>
    <submittedName>
        <fullName evidence="1">Uncharacterized protein</fullName>
    </submittedName>
</protein>
<reference evidence="1 2" key="1">
    <citation type="submission" date="2014-07" db="EMBL/GenBank/DDBJ databases">
        <title>Genome of Chryseobacterium luteum DSM 18605.</title>
        <authorList>
            <person name="Stropko S.J."/>
            <person name="Pipes S.E."/>
            <person name="Newman J.D."/>
        </authorList>
    </citation>
    <scope>NUCLEOTIDE SEQUENCE [LARGE SCALE GENOMIC DNA]</scope>
    <source>
        <strain evidence="1 2">DSM 18605</strain>
    </source>
</reference>
<gene>
    <name evidence="1" type="ORF">IX38_18125</name>
</gene>
<evidence type="ECO:0000313" key="2">
    <source>
        <dbReference type="Proteomes" id="UP000028703"/>
    </source>
</evidence>
<comment type="caution">
    <text evidence="1">The sequence shown here is derived from an EMBL/GenBank/DDBJ whole genome shotgun (WGS) entry which is preliminary data.</text>
</comment>
<evidence type="ECO:0000313" key="1">
    <source>
        <dbReference type="EMBL" id="KFF00020.1"/>
    </source>
</evidence>
<keyword evidence="2" id="KW-1185">Reference proteome</keyword>
<name>A0A085Z6F6_9FLAO</name>
<accession>A0A085Z6F6</accession>
<organism evidence="1 2">
    <name type="scientific">Chryseobacterium luteum</name>
    <dbReference type="NCBI Taxonomy" id="421531"/>
    <lineage>
        <taxon>Bacteria</taxon>
        <taxon>Pseudomonadati</taxon>
        <taxon>Bacteroidota</taxon>
        <taxon>Flavobacteriia</taxon>
        <taxon>Flavobacteriales</taxon>
        <taxon>Weeksellaceae</taxon>
        <taxon>Chryseobacterium group</taxon>
        <taxon>Chryseobacterium</taxon>
    </lineage>
</organism>
<dbReference type="RefSeq" id="WP_034707088.1">
    <property type="nucleotide sequence ID" value="NZ_JPRO01000019.1"/>
</dbReference>